<dbReference type="EMBL" id="CP102451">
    <property type="protein sequence ID" value="UUV99576.1"/>
    <property type="molecule type" value="Genomic_DNA"/>
</dbReference>
<accession>A0ABY5P1P0</accession>
<evidence type="ECO:0000256" key="1">
    <source>
        <dbReference type="SAM" id="Phobius"/>
    </source>
</evidence>
<keyword evidence="1" id="KW-1133">Transmembrane helix</keyword>
<keyword evidence="1" id="KW-0812">Transmembrane</keyword>
<sequence>MIKAILFVLAMIAYLATFSTKEGEKVYSWLAIALFTLTVILEIA</sequence>
<evidence type="ECO:0000313" key="2">
    <source>
        <dbReference type="EMBL" id="UUV99576.1"/>
    </source>
</evidence>
<dbReference type="Proteomes" id="UP001058273">
    <property type="component" value="Chromosome"/>
</dbReference>
<keyword evidence="3" id="KW-1185">Reference proteome</keyword>
<organism evidence="2 3">
    <name type="scientific">Vagococcus luciliae</name>
    <dbReference type="NCBI Taxonomy" id="2920380"/>
    <lineage>
        <taxon>Bacteria</taxon>
        <taxon>Bacillati</taxon>
        <taxon>Bacillota</taxon>
        <taxon>Bacilli</taxon>
        <taxon>Lactobacillales</taxon>
        <taxon>Enterococcaceae</taxon>
        <taxon>Vagococcus</taxon>
    </lineage>
</organism>
<feature type="transmembrane region" description="Helical" evidence="1">
    <location>
        <begin position="27"/>
        <end position="43"/>
    </location>
</feature>
<reference evidence="2" key="1">
    <citation type="submission" date="2022-08" db="EMBL/GenBank/DDBJ databases">
        <title>Genome sequence of Vagococcus luciliae DSM 112651.</title>
        <authorList>
            <person name="Juan G."/>
            <person name="Anja P."/>
            <person name="Rolf D."/>
            <person name="Kampfer P."/>
            <person name="Vilcinskas A."/>
        </authorList>
    </citation>
    <scope>NUCLEOTIDE SEQUENCE</scope>
    <source>
        <strain evidence="2">G314FT</strain>
    </source>
</reference>
<gene>
    <name evidence="2" type="ORF">G314FT_17370</name>
</gene>
<reference evidence="2" key="2">
    <citation type="submission" date="2022-08" db="EMBL/GenBank/DDBJ databases">
        <authorList>
            <person name="Poehlein A."/>
            <person name="Guzman J."/>
            <person name="Daniel R."/>
            <person name="Vilcinskas A."/>
        </authorList>
    </citation>
    <scope>NUCLEOTIDE SEQUENCE</scope>
    <source>
        <strain evidence="2">G314FT</strain>
    </source>
</reference>
<evidence type="ECO:0000313" key="3">
    <source>
        <dbReference type="Proteomes" id="UP001058273"/>
    </source>
</evidence>
<protein>
    <submittedName>
        <fullName evidence="2">Uncharacterized protein</fullName>
    </submittedName>
</protein>
<keyword evidence="1" id="KW-0472">Membrane</keyword>
<proteinExistence type="predicted"/>
<name>A0ABY5P1P0_9ENTE</name>